<dbReference type="InterPro" id="IPR050979">
    <property type="entry name" value="LD-transpeptidase"/>
</dbReference>
<evidence type="ECO:0000256" key="8">
    <source>
        <dbReference type="ARBA" id="ARBA00023316"/>
    </source>
</evidence>
<dbReference type="SUPFAM" id="SSF141523">
    <property type="entry name" value="L,D-transpeptidase catalytic domain-like"/>
    <property type="match status" value="1"/>
</dbReference>
<keyword evidence="8 9" id="KW-0961">Cell wall biogenesis/degradation</keyword>
<keyword evidence="7 9" id="KW-0573">Peptidoglycan synthesis</keyword>
<dbReference type="UniPathway" id="UPA00219"/>
<gene>
    <name evidence="11" type="ORF">H2021_03220</name>
</gene>
<reference evidence="11 12" key="1">
    <citation type="submission" date="2020-06" db="EMBL/GenBank/DDBJ databases">
        <title>Dysbiosis in marine aquaculture revealed through microbiome analysis: reverse ecology for environmental sustainability.</title>
        <authorList>
            <person name="Haro-Moreno J.M."/>
            <person name="Coutinho F.H."/>
            <person name="Zaragoza-Solas A."/>
            <person name="Picazo A."/>
            <person name="Almagro-Moreno S."/>
            <person name="Lopez-Perez M."/>
        </authorList>
    </citation>
    <scope>NUCLEOTIDE SEQUENCE [LARGE SCALE GENOMIC DNA]</scope>
    <source>
        <strain evidence="11">MCMED-G42</strain>
    </source>
</reference>
<dbReference type="CDD" id="cd16913">
    <property type="entry name" value="YkuD_like"/>
    <property type="match status" value="1"/>
</dbReference>
<accession>A0A838YKX7</accession>
<evidence type="ECO:0000256" key="7">
    <source>
        <dbReference type="ARBA" id="ARBA00022984"/>
    </source>
</evidence>
<dbReference type="GO" id="GO:0071972">
    <property type="term" value="F:peptidoglycan L,D-transpeptidase activity"/>
    <property type="evidence" value="ECO:0007669"/>
    <property type="project" value="TreeGrafter"/>
</dbReference>
<feature type="active site" description="Proton donor/acceptor" evidence="9">
    <location>
        <position position="137"/>
    </location>
</feature>
<evidence type="ECO:0000313" key="11">
    <source>
        <dbReference type="EMBL" id="MBA4724210.1"/>
    </source>
</evidence>
<feature type="active site" description="Nucleophile" evidence="9">
    <location>
        <position position="153"/>
    </location>
</feature>
<evidence type="ECO:0000313" key="12">
    <source>
        <dbReference type="Proteomes" id="UP000585327"/>
    </source>
</evidence>
<protein>
    <submittedName>
        <fullName evidence="11">L,D-transpeptidase</fullName>
    </submittedName>
</protein>
<feature type="domain" description="L,D-TPase catalytic" evidence="10">
    <location>
        <begin position="21"/>
        <end position="177"/>
    </location>
</feature>
<dbReference type="GO" id="GO:0008360">
    <property type="term" value="P:regulation of cell shape"/>
    <property type="evidence" value="ECO:0007669"/>
    <property type="project" value="UniProtKB-UniRule"/>
</dbReference>
<keyword evidence="5" id="KW-0378">Hydrolase</keyword>
<keyword evidence="4" id="KW-0808">Transferase</keyword>
<evidence type="ECO:0000256" key="4">
    <source>
        <dbReference type="ARBA" id="ARBA00022679"/>
    </source>
</evidence>
<comment type="pathway">
    <text evidence="1 9">Cell wall biogenesis; peptidoglycan biosynthesis.</text>
</comment>
<evidence type="ECO:0000256" key="3">
    <source>
        <dbReference type="ARBA" id="ARBA00022676"/>
    </source>
</evidence>
<dbReference type="GO" id="GO:0071555">
    <property type="term" value="P:cell wall organization"/>
    <property type="evidence" value="ECO:0007669"/>
    <property type="project" value="UniProtKB-UniRule"/>
</dbReference>
<dbReference type="Gene3D" id="2.40.440.10">
    <property type="entry name" value="L,D-transpeptidase catalytic domain-like"/>
    <property type="match status" value="1"/>
</dbReference>
<dbReference type="GO" id="GO:0016757">
    <property type="term" value="F:glycosyltransferase activity"/>
    <property type="evidence" value="ECO:0007669"/>
    <property type="project" value="UniProtKB-KW"/>
</dbReference>
<dbReference type="PROSITE" id="PS52029">
    <property type="entry name" value="LD_TPASE"/>
    <property type="match status" value="1"/>
</dbReference>
<organism evidence="11 12">
    <name type="scientific">SAR86 cluster bacterium</name>
    <dbReference type="NCBI Taxonomy" id="2030880"/>
    <lineage>
        <taxon>Bacteria</taxon>
        <taxon>Pseudomonadati</taxon>
        <taxon>Pseudomonadota</taxon>
        <taxon>Gammaproteobacteria</taxon>
        <taxon>SAR86 cluster</taxon>
    </lineage>
</organism>
<dbReference type="Pfam" id="PF03734">
    <property type="entry name" value="YkuD"/>
    <property type="match status" value="1"/>
</dbReference>
<evidence type="ECO:0000256" key="2">
    <source>
        <dbReference type="ARBA" id="ARBA00005992"/>
    </source>
</evidence>
<keyword evidence="3" id="KW-0328">Glycosyltransferase</keyword>
<dbReference type="PANTHER" id="PTHR30582:SF24">
    <property type="entry name" value="L,D-TRANSPEPTIDASE ERFK_SRFK-RELATED"/>
    <property type="match status" value="1"/>
</dbReference>
<dbReference type="InterPro" id="IPR005490">
    <property type="entry name" value="LD_TPept_cat_dom"/>
</dbReference>
<evidence type="ECO:0000256" key="1">
    <source>
        <dbReference type="ARBA" id="ARBA00004752"/>
    </source>
</evidence>
<dbReference type="InterPro" id="IPR038063">
    <property type="entry name" value="Transpep_catalytic_dom"/>
</dbReference>
<comment type="caution">
    <text evidence="11">The sequence shown here is derived from an EMBL/GenBank/DDBJ whole genome shotgun (WGS) entry which is preliminary data.</text>
</comment>
<dbReference type="Proteomes" id="UP000585327">
    <property type="component" value="Unassembled WGS sequence"/>
</dbReference>
<dbReference type="GO" id="GO:0018104">
    <property type="term" value="P:peptidoglycan-protein cross-linking"/>
    <property type="evidence" value="ECO:0007669"/>
    <property type="project" value="TreeGrafter"/>
</dbReference>
<comment type="similarity">
    <text evidence="2">Belongs to the YkuD family.</text>
</comment>
<name>A0A838YKX7_9GAMM</name>
<keyword evidence="6 9" id="KW-0133">Cell shape</keyword>
<dbReference type="EMBL" id="JACETM010000030">
    <property type="protein sequence ID" value="MBA4724210.1"/>
    <property type="molecule type" value="Genomic_DNA"/>
</dbReference>
<dbReference type="AlphaFoldDB" id="A0A838YKX7"/>
<evidence type="ECO:0000256" key="6">
    <source>
        <dbReference type="ARBA" id="ARBA00022960"/>
    </source>
</evidence>
<sequence>MQKAFILTLFFLANLSLSDELRIEIDISNQRLYVIQNSAQTHSFAISSSKYGEGSTANSFKTPLGKHSVRTMIGENVPKNTIFISRINTKRQADIIESFNDSSDDYVTSRIIWLTGEEPGFNSGEGIDSYNRYIYIHGTHEEGLIGSKASHGCIRMFNDDVIKLYGMIKKGTKVNIFI</sequence>
<evidence type="ECO:0000256" key="9">
    <source>
        <dbReference type="PROSITE-ProRule" id="PRU01373"/>
    </source>
</evidence>
<evidence type="ECO:0000256" key="5">
    <source>
        <dbReference type="ARBA" id="ARBA00022801"/>
    </source>
</evidence>
<evidence type="ECO:0000259" key="10">
    <source>
        <dbReference type="PROSITE" id="PS52029"/>
    </source>
</evidence>
<proteinExistence type="inferred from homology"/>
<dbReference type="GO" id="GO:0005576">
    <property type="term" value="C:extracellular region"/>
    <property type="evidence" value="ECO:0007669"/>
    <property type="project" value="TreeGrafter"/>
</dbReference>
<dbReference type="PANTHER" id="PTHR30582">
    <property type="entry name" value="L,D-TRANSPEPTIDASE"/>
    <property type="match status" value="1"/>
</dbReference>